<sequence>MTDPTRKAYEQINKEADRLAKVGIYMPEAYKRRDPREPERVAKEMFEDELAKQIMKLFAVQEKNIRQFVQPLTVGRKATHKVPDDLFTDEEIEAAILAILIAMTQLGISIFDSQVEIGFELAVFESAAAEWAIQHAGVMITQINGTTLKAVQEAIATFLDTPGMTIGQLMDMLPFGEARSRLIAVTETTNAFAQAELIAAEKLQKQFPNVIVERIWFTNNDPQVCIICQGLDGERVRIGEKFVSRTTGDKVLTAGSPPDGPHIGDRCWVQHRTVIAG</sequence>
<proteinExistence type="predicted"/>
<dbReference type="AlphaFoldDB" id="A0A0F9R0N4"/>
<evidence type="ECO:0008006" key="2">
    <source>
        <dbReference type="Google" id="ProtNLM"/>
    </source>
</evidence>
<comment type="caution">
    <text evidence="1">The sequence shown here is derived from an EMBL/GenBank/DDBJ whole genome shotgun (WGS) entry which is preliminary data.</text>
</comment>
<evidence type="ECO:0000313" key="1">
    <source>
        <dbReference type="EMBL" id="KKN11058.1"/>
    </source>
</evidence>
<name>A0A0F9R0N4_9ZZZZ</name>
<organism evidence="1">
    <name type="scientific">marine sediment metagenome</name>
    <dbReference type="NCBI Taxonomy" id="412755"/>
    <lineage>
        <taxon>unclassified sequences</taxon>
        <taxon>metagenomes</taxon>
        <taxon>ecological metagenomes</taxon>
    </lineage>
</organism>
<reference evidence="1" key="1">
    <citation type="journal article" date="2015" name="Nature">
        <title>Complex archaea that bridge the gap between prokaryotes and eukaryotes.</title>
        <authorList>
            <person name="Spang A."/>
            <person name="Saw J.H."/>
            <person name="Jorgensen S.L."/>
            <person name="Zaremba-Niedzwiedzka K."/>
            <person name="Martijn J."/>
            <person name="Lind A.E."/>
            <person name="van Eijk R."/>
            <person name="Schleper C."/>
            <person name="Guy L."/>
            <person name="Ettema T.J."/>
        </authorList>
    </citation>
    <scope>NUCLEOTIDE SEQUENCE</scope>
</reference>
<gene>
    <name evidence="1" type="ORF">LCGC14_1030370</name>
</gene>
<accession>A0A0F9R0N4</accession>
<protein>
    <recommendedName>
        <fullName evidence="2">Phage head morphogenesis domain-containing protein</fullName>
    </recommendedName>
</protein>
<dbReference type="EMBL" id="LAZR01004179">
    <property type="protein sequence ID" value="KKN11058.1"/>
    <property type="molecule type" value="Genomic_DNA"/>
</dbReference>